<feature type="transmembrane region" description="Helical" evidence="1">
    <location>
        <begin position="54"/>
        <end position="84"/>
    </location>
</feature>
<sequence length="223" mass="24549">MTTFQDILKDSFLQNSSNITAVSIGLTLLLAFVVGVFIFNIYKKTYQSVVYTKSFNISLIMMTMVTSLVILAVTSNVVLSLGMVGALSIVRFRSAVKDPMDIVFMFWSIAAGIIIGAGFYMLGIVGSLVLGIILYVMSRQTKQETPYMLLVNMADGLAEKQVLDRIKSGTDKYLVRSKTVQSSGMELTIEVRVKEDELSFVNDLLKIEQVSGAMLVSSNEFSS</sequence>
<name>A0A8J8SJF6_9FIRM</name>
<keyword evidence="1" id="KW-1133">Transmembrane helix</keyword>
<accession>A0A8J8SJF6</accession>
<evidence type="ECO:0000313" key="2">
    <source>
        <dbReference type="EMBL" id="QUI25601.1"/>
    </source>
</evidence>
<dbReference type="KEGG" id="vpy:HZI73_04945"/>
<organism evidence="2 3">
    <name type="scientific">Vallitalea pronyensis</name>
    <dbReference type="NCBI Taxonomy" id="1348613"/>
    <lineage>
        <taxon>Bacteria</taxon>
        <taxon>Bacillati</taxon>
        <taxon>Bacillota</taxon>
        <taxon>Clostridia</taxon>
        <taxon>Lachnospirales</taxon>
        <taxon>Vallitaleaceae</taxon>
        <taxon>Vallitalea</taxon>
    </lineage>
</organism>
<proteinExistence type="predicted"/>
<evidence type="ECO:0000256" key="1">
    <source>
        <dbReference type="SAM" id="Phobius"/>
    </source>
</evidence>
<keyword evidence="3" id="KW-1185">Reference proteome</keyword>
<dbReference type="Pfam" id="PF16316">
    <property type="entry name" value="DUF4956"/>
    <property type="match status" value="1"/>
</dbReference>
<dbReference type="AlphaFoldDB" id="A0A8J8SJF6"/>
<reference evidence="2" key="1">
    <citation type="submission" date="2020-07" db="EMBL/GenBank/DDBJ databases">
        <title>Vallitalea pronyensis genome.</title>
        <authorList>
            <person name="Postec A."/>
        </authorList>
    </citation>
    <scope>NUCLEOTIDE SEQUENCE</scope>
    <source>
        <strain evidence="2">FatNI3</strain>
    </source>
</reference>
<dbReference type="Proteomes" id="UP000683246">
    <property type="component" value="Chromosome"/>
</dbReference>
<protein>
    <submittedName>
        <fullName evidence="2">DUF4956 domain-containing protein</fullName>
    </submittedName>
</protein>
<keyword evidence="1" id="KW-0472">Membrane</keyword>
<evidence type="ECO:0000313" key="3">
    <source>
        <dbReference type="Proteomes" id="UP000683246"/>
    </source>
</evidence>
<dbReference type="EMBL" id="CP058649">
    <property type="protein sequence ID" value="QUI25601.1"/>
    <property type="molecule type" value="Genomic_DNA"/>
</dbReference>
<feature type="transmembrane region" description="Helical" evidence="1">
    <location>
        <begin position="20"/>
        <end position="42"/>
    </location>
</feature>
<gene>
    <name evidence="2" type="ORF">HZI73_04945</name>
</gene>
<dbReference type="InterPro" id="IPR032531">
    <property type="entry name" value="DUF4956"/>
</dbReference>
<feature type="transmembrane region" description="Helical" evidence="1">
    <location>
        <begin position="104"/>
        <end position="137"/>
    </location>
</feature>
<keyword evidence="1" id="KW-0812">Transmembrane</keyword>